<dbReference type="PANTHER" id="PTHR22576">
    <property type="entry name" value="MUCOSA ASSOCIATED LYMPHOID TISSUE LYMPHOMA TRANSLOCATION PROTEIN 1/PARACASPASE"/>
    <property type="match status" value="1"/>
</dbReference>
<accession>A0ABV3PI17</accession>
<reference evidence="2 3" key="1">
    <citation type="submission" date="2024-07" db="EMBL/GenBank/DDBJ databases">
        <title>Description of Labrys sedimenti sp. nov., isolated from a diclofenac-degrading enrichment culture.</title>
        <authorList>
            <person name="Tancsics A."/>
            <person name="Csepanyi A."/>
        </authorList>
    </citation>
    <scope>NUCLEOTIDE SEQUENCE [LARGE SCALE GENOMIC DNA]</scope>
    <source>
        <strain evidence="2 3">LMG 23578</strain>
    </source>
</reference>
<dbReference type="Pfam" id="PF00656">
    <property type="entry name" value="Peptidase_C14"/>
    <property type="match status" value="1"/>
</dbReference>
<dbReference type="InterPro" id="IPR052039">
    <property type="entry name" value="Caspase-related_regulators"/>
</dbReference>
<evidence type="ECO:0000313" key="3">
    <source>
        <dbReference type="Proteomes" id="UP001555786"/>
    </source>
</evidence>
<dbReference type="Gene3D" id="1.20.1270.180">
    <property type="match status" value="1"/>
</dbReference>
<keyword evidence="3" id="KW-1185">Reference proteome</keyword>
<dbReference type="InterPro" id="IPR029030">
    <property type="entry name" value="Caspase-like_dom_sf"/>
</dbReference>
<dbReference type="PANTHER" id="PTHR22576:SF37">
    <property type="entry name" value="MUCOSA-ASSOCIATED LYMPHOID TISSUE LYMPHOMA TRANSLOCATION PROTEIN 1"/>
    <property type="match status" value="1"/>
</dbReference>
<dbReference type="PROSITE" id="PS50208">
    <property type="entry name" value="CASPASE_P20"/>
    <property type="match status" value="1"/>
</dbReference>
<gene>
    <name evidence="2" type="ORF">ABXS05_07005</name>
</gene>
<feature type="domain" description="Caspase family p20" evidence="1">
    <location>
        <begin position="31"/>
        <end position="161"/>
    </location>
</feature>
<evidence type="ECO:0000313" key="2">
    <source>
        <dbReference type="EMBL" id="MEW9305277.1"/>
    </source>
</evidence>
<evidence type="ECO:0000259" key="1">
    <source>
        <dbReference type="PROSITE" id="PS50208"/>
    </source>
</evidence>
<dbReference type="InterPro" id="IPR011600">
    <property type="entry name" value="Pept_C14_caspase"/>
</dbReference>
<organism evidence="2 3">
    <name type="scientific">Labrys neptuniae</name>
    <dbReference type="NCBI Taxonomy" id="376174"/>
    <lineage>
        <taxon>Bacteria</taxon>
        <taxon>Pseudomonadati</taxon>
        <taxon>Pseudomonadota</taxon>
        <taxon>Alphaproteobacteria</taxon>
        <taxon>Hyphomicrobiales</taxon>
        <taxon>Xanthobacteraceae</taxon>
        <taxon>Labrys</taxon>
    </lineage>
</organism>
<comment type="caution">
    <text evidence="2">The sequence shown here is derived from an EMBL/GenBank/DDBJ whole genome shotgun (WGS) entry which is preliminary data.</text>
</comment>
<dbReference type="Pfam" id="PF07007">
    <property type="entry name" value="LprI"/>
    <property type="match status" value="1"/>
</dbReference>
<dbReference type="RefSeq" id="WP_367623371.1">
    <property type="nucleotide sequence ID" value="NZ_JBFNQD010000001.1"/>
</dbReference>
<proteinExistence type="predicted"/>
<protein>
    <submittedName>
        <fullName evidence="2">Caspase family protein</fullName>
    </submittedName>
</protein>
<dbReference type="EMBL" id="JBFNQD010000001">
    <property type="protein sequence ID" value="MEW9305277.1"/>
    <property type="molecule type" value="Genomic_DNA"/>
</dbReference>
<sequence>MPSRDLIMACLIRLFFLAAVVLAGALPAGAAQKAALVIGNSAYRSVTPLVNPANDANDMAAALGRIGYAVTLVKDGDLAAMNDGLRAFLRDADHADSVVVFYSGHGVQVKGRNYLVPVSAKISDELDLDTQTLSLDKLLELVDSAAPKVKIVILDSCRDNPLTRQLTRGAGTRGLARIDLDASSAKGTLIAFSTAPGSVAQDGSGRNSPFTTALLAHMETPGLDIRQMFGQVRADVDQSTQGGQTPWVNEAIIGSFAMAGKAENVQPVKGVGATSTTPVNQPAQTGADLAPAVTTEGDNQASSPPQQSAALDFAAPDRTVPASVSPSFPCNGRLNPTENAICQDGDLATLDQTLSSAYGVINAALPKDLQAKLKANQTAWRAQRDECGADAACIGVSYRQRLAFLKSLVDKAAGTPSTSPSFPCGGRLNPSERAICQSDTLARLDLALDSVFKARFRNLAKADQVALSASQTAWRTNRDRCGATASCIEAAYRQRLSYFQSLQ</sequence>
<dbReference type="Proteomes" id="UP001555786">
    <property type="component" value="Unassembled WGS sequence"/>
</dbReference>
<dbReference type="SUPFAM" id="SSF52129">
    <property type="entry name" value="Caspase-like"/>
    <property type="match status" value="1"/>
</dbReference>
<name>A0ABV3PI17_9HYPH</name>
<dbReference type="Gene3D" id="3.40.50.1460">
    <property type="match status" value="1"/>
</dbReference>
<dbReference type="InterPro" id="IPR001309">
    <property type="entry name" value="Pept_C14_p20"/>
</dbReference>
<dbReference type="InterPro" id="IPR009739">
    <property type="entry name" value="LprI-like_N"/>
</dbReference>